<dbReference type="AlphaFoldDB" id="A0A372JLR2"/>
<keyword evidence="3" id="KW-0808">Transferase</keyword>
<dbReference type="EMBL" id="QURH01000250">
    <property type="protein sequence ID" value="RFU40925.1"/>
    <property type="molecule type" value="Genomic_DNA"/>
</dbReference>
<dbReference type="InterPro" id="IPR000182">
    <property type="entry name" value="GNAT_dom"/>
</dbReference>
<feature type="compositionally biased region" description="Basic and acidic residues" evidence="1">
    <location>
        <begin position="188"/>
        <end position="199"/>
    </location>
</feature>
<dbReference type="RefSeq" id="WP_117358014.1">
    <property type="nucleotide sequence ID" value="NZ_QURH01000250.1"/>
</dbReference>
<feature type="compositionally biased region" description="Pro residues" evidence="1">
    <location>
        <begin position="200"/>
        <end position="213"/>
    </location>
</feature>
<evidence type="ECO:0000313" key="4">
    <source>
        <dbReference type="Proteomes" id="UP000261811"/>
    </source>
</evidence>
<gene>
    <name evidence="3" type="ORF">DZF91_14620</name>
</gene>
<comment type="caution">
    <text evidence="3">The sequence shown here is derived from an EMBL/GenBank/DDBJ whole genome shotgun (WGS) entry which is preliminary data.</text>
</comment>
<evidence type="ECO:0000313" key="3">
    <source>
        <dbReference type="EMBL" id="RFU40925.1"/>
    </source>
</evidence>
<feature type="domain" description="N-acetyltransferase" evidence="2">
    <location>
        <begin position="8"/>
        <end position="200"/>
    </location>
</feature>
<proteinExistence type="predicted"/>
<dbReference type="InterPro" id="IPR052523">
    <property type="entry name" value="Trichothecene_AcTrans"/>
</dbReference>
<protein>
    <submittedName>
        <fullName evidence="3">N-acetyltransferase</fullName>
    </submittedName>
</protein>
<dbReference type="OrthoDB" id="7057833at2"/>
<dbReference type="PANTHER" id="PTHR42791">
    <property type="entry name" value="GNAT FAMILY ACETYLTRANSFERASE"/>
    <property type="match status" value="1"/>
</dbReference>
<dbReference type="Pfam" id="PF00583">
    <property type="entry name" value="Acetyltransf_1"/>
    <property type="match status" value="1"/>
</dbReference>
<dbReference type="InterPro" id="IPR016181">
    <property type="entry name" value="Acyl_CoA_acyltransferase"/>
</dbReference>
<dbReference type="PANTHER" id="PTHR42791:SF1">
    <property type="entry name" value="N-ACETYLTRANSFERASE DOMAIN-CONTAINING PROTEIN"/>
    <property type="match status" value="1"/>
</dbReference>
<name>A0A372JLR2_9ACTN</name>
<evidence type="ECO:0000259" key="2">
    <source>
        <dbReference type="PROSITE" id="PS51186"/>
    </source>
</evidence>
<keyword evidence="4" id="KW-1185">Reference proteome</keyword>
<dbReference type="CDD" id="cd04301">
    <property type="entry name" value="NAT_SF"/>
    <property type="match status" value="1"/>
</dbReference>
<sequence length="213" mass="22584">MAQHDNPPAVRPLSDADVPAAVDTLARAFADYPFTRHVVAADGHLDRVRRFQELCLTRIGMVYGRAWVADDGLAVAVWTTPDQDPSPAFAELGPLIGDLAGDRAAAFEAAEEALEPHRPREPAWFLNTVAVAPEAQGRGLGGAVLAPGIEAAARAGCPAFLETSSERNVAFYERLGFTVTAVVRLPDDGPRTWSMRKDPGPAPTPSPTPPSAA</sequence>
<evidence type="ECO:0000256" key="1">
    <source>
        <dbReference type="SAM" id="MobiDB-lite"/>
    </source>
</evidence>
<dbReference type="GO" id="GO:0016747">
    <property type="term" value="F:acyltransferase activity, transferring groups other than amino-acyl groups"/>
    <property type="evidence" value="ECO:0007669"/>
    <property type="project" value="InterPro"/>
</dbReference>
<dbReference type="Gene3D" id="3.40.630.30">
    <property type="match status" value="1"/>
</dbReference>
<organism evidence="3 4">
    <name type="scientific">Actinomadura logoneensis</name>
    <dbReference type="NCBI Taxonomy" id="2293572"/>
    <lineage>
        <taxon>Bacteria</taxon>
        <taxon>Bacillati</taxon>
        <taxon>Actinomycetota</taxon>
        <taxon>Actinomycetes</taxon>
        <taxon>Streptosporangiales</taxon>
        <taxon>Thermomonosporaceae</taxon>
        <taxon>Actinomadura</taxon>
    </lineage>
</organism>
<dbReference type="Proteomes" id="UP000261811">
    <property type="component" value="Unassembled WGS sequence"/>
</dbReference>
<dbReference type="SUPFAM" id="SSF55729">
    <property type="entry name" value="Acyl-CoA N-acyltransferases (Nat)"/>
    <property type="match status" value="1"/>
</dbReference>
<reference evidence="3 4" key="1">
    <citation type="submission" date="2018-08" db="EMBL/GenBank/DDBJ databases">
        <title>Actinomadura jelena sp. nov., a novel Actinomycete isolated from soil in Chad.</title>
        <authorList>
            <person name="Shi L."/>
        </authorList>
    </citation>
    <scope>NUCLEOTIDE SEQUENCE [LARGE SCALE GENOMIC DNA]</scope>
    <source>
        <strain evidence="3 4">NEAU-G17</strain>
    </source>
</reference>
<feature type="region of interest" description="Disordered" evidence="1">
    <location>
        <begin position="188"/>
        <end position="213"/>
    </location>
</feature>
<dbReference type="PROSITE" id="PS51186">
    <property type="entry name" value="GNAT"/>
    <property type="match status" value="1"/>
</dbReference>
<accession>A0A372JLR2</accession>